<organism evidence="2 3">
    <name type="scientific">Babesia ovata</name>
    <dbReference type="NCBI Taxonomy" id="189622"/>
    <lineage>
        <taxon>Eukaryota</taxon>
        <taxon>Sar</taxon>
        <taxon>Alveolata</taxon>
        <taxon>Apicomplexa</taxon>
        <taxon>Aconoidasida</taxon>
        <taxon>Piroplasmida</taxon>
        <taxon>Babesiidae</taxon>
        <taxon>Babesia</taxon>
    </lineage>
</organism>
<protein>
    <submittedName>
        <fullName evidence="2">Signal peptide-containing protein, putative</fullName>
    </submittedName>
</protein>
<dbReference type="Proteomes" id="UP000236319">
    <property type="component" value="Unassembled WGS sequence"/>
</dbReference>
<dbReference type="RefSeq" id="XP_028865893.1">
    <property type="nucleotide sequence ID" value="XM_029010060.1"/>
</dbReference>
<dbReference type="OrthoDB" id="363898at2759"/>
<gene>
    <name evidence="2" type="ORF">BOVATA_011430</name>
</gene>
<dbReference type="VEuPathDB" id="PiroplasmaDB:BOVATA_011430"/>
<feature type="signal peptide" evidence="1">
    <location>
        <begin position="1"/>
        <end position="20"/>
    </location>
</feature>
<reference evidence="2 3" key="1">
    <citation type="journal article" date="2017" name="BMC Genomics">
        <title>Whole-genome assembly of Babesia ovata and comparative genomics between closely related pathogens.</title>
        <authorList>
            <person name="Yamagishi J."/>
            <person name="Asada M."/>
            <person name="Hakimi H."/>
            <person name="Tanaka T.Q."/>
            <person name="Sugimoto C."/>
            <person name="Kawazu S."/>
        </authorList>
    </citation>
    <scope>NUCLEOTIDE SEQUENCE [LARGE SCALE GENOMIC DNA]</scope>
    <source>
        <strain evidence="2 3">Miyake</strain>
    </source>
</reference>
<dbReference type="EMBL" id="BDSA01000001">
    <property type="protein sequence ID" value="GBE59650.1"/>
    <property type="molecule type" value="Genomic_DNA"/>
</dbReference>
<evidence type="ECO:0000256" key="1">
    <source>
        <dbReference type="SAM" id="SignalP"/>
    </source>
</evidence>
<evidence type="ECO:0000313" key="2">
    <source>
        <dbReference type="EMBL" id="GBE59650.1"/>
    </source>
</evidence>
<keyword evidence="1" id="KW-0732">Signal</keyword>
<evidence type="ECO:0000313" key="3">
    <source>
        <dbReference type="Proteomes" id="UP000236319"/>
    </source>
</evidence>
<sequence>MATFYIIAPIVALMLSTVSAAHVSPKTVCKSMTSAGMNHKCKFGIAANALNNNVGRKLSISKSFRLGDVDLTCSLRSPDVDPYSGCGTQLVPINVRRHEPLARIEDAKLEQLVDEFKVEGTIVLDGANSLMGSVCVDIPKACHYTVTSKGRTVSQGILDLADTLRRVDFAYQHADMVLHATHNNRSHESSVELLKRMEDLYILHGKYVHITPKVELVFDPRLSPKSNFCLGIHRGKDTITPIFYPMEKKVEVLVEKTITEGLKAGVFWSKDNRLYLNLSLSMPWGKNGWQNIAFRFVFPEVARSHVHMLNEVKF</sequence>
<dbReference type="AlphaFoldDB" id="A0A2H6K9I7"/>
<proteinExistence type="predicted"/>
<name>A0A2H6K9I7_9APIC</name>
<feature type="chain" id="PRO_5014138743" evidence="1">
    <location>
        <begin position="21"/>
        <end position="314"/>
    </location>
</feature>
<keyword evidence="3" id="KW-1185">Reference proteome</keyword>
<accession>A0A2H6K9I7</accession>
<comment type="caution">
    <text evidence="2">The sequence shown here is derived from an EMBL/GenBank/DDBJ whole genome shotgun (WGS) entry which is preliminary data.</text>
</comment>
<dbReference type="GeneID" id="39873420"/>